<proteinExistence type="predicted"/>
<accession>A0AC35TWT0</accession>
<organism evidence="1 2">
    <name type="scientific">Rhabditophanes sp. KR3021</name>
    <dbReference type="NCBI Taxonomy" id="114890"/>
    <lineage>
        <taxon>Eukaryota</taxon>
        <taxon>Metazoa</taxon>
        <taxon>Ecdysozoa</taxon>
        <taxon>Nematoda</taxon>
        <taxon>Chromadorea</taxon>
        <taxon>Rhabditida</taxon>
        <taxon>Tylenchina</taxon>
        <taxon>Panagrolaimomorpha</taxon>
        <taxon>Strongyloidoidea</taxon>
        <taxon>Alloionematidae</taxon>
        <taxon>Rhabditophanes</taxon>
    </lineage>
</organism>
<dbReference type="Proteomes" id="UP000095286">
    <property type="component" value="Unplaced"/>
</dbReference>
<sequence>MIKKLLPESNPRLAHKTISGKVVKKVEVKKRARLLPEQRMLFIPEGSPDGNFTTEETTDKTLDTQIDTISMDEMMDYDAHREETPISIKQLITTKKPDKRKDVVKRVTTNDLIKKRKTLGKGTFCNTPFMVTNLPIHKSHFANQRNPMKTRFTKQELEDGFDTDGYRQFSFADKKLLANLIVSGPRLLNESIIYKDSEGLPRRYPFRNR</sequence>
<reference evidence="2" key="1">
    <citation type="submission" date="2016-11" db="UniProtKB">
        <authorList>
            <consortium name="WormBaseParasite"/>
        </authorList>
    </citation>
    <scope>IDENTIFICATION</scope>
    <source>
        <strain evidence="2">KR3021</strain>
    </source>
</reference>
<evidence type="ECO:0000313" key="1">
    <source>
        <dbReference type="Proteomes" id="UP000095286"/>
    </source>
</evidence>
<name>A0AC35TWT0_9BILA</name>
<dbReference type="WBParaSite" id="RSKR_0000517800.1">
    <property type="protein sequence ID" value="RSKR_0000517800.1"/>
    <property type="gene ID" value="RSKR_0000517800"/>
</dbReference>
<evidence type="ECO:0000313" key="2">
    <source>
        <dbReference type="WBParaSite" id="RSKR_0000517800.1"/>
    </source>
</evidence>
<protein>
    <submittedName>
        <fullName evidence="2">Uncharacterized protein</fullName>
    </submittedName>
</protein>